<evidence type="ECO:0000256" key="3">
    <source>
        <dbReference type="SAM" id="MobiDB-lite"/>
    </source>
</evidence>
<dbReference type="STRING" id="7918.ENSLOCP00000011981"/>
<keyword evidence="5" id="KW-1185">Reference proteome</keyword>
<proteinExistence type="predicted"/>
<feature type="coiled-coil region" evidence="2">
    <location>
        <begin position="64"/>
        <end position="126"/>
    </location>
</feature>
<dbReference type="OMA" id="PDYQWHA"/>
<evidence type="ECO:0000256" key="1">
    <source>
        <dbReference type="ARBA" id="ARBA00023054"/>
    </source>
</evidence>
<keyword evidence="1 2" id="KW-0175">Coiled coil</keyword>
<dbReference type="Proteomes" id="UP000018468">
    <property type="component" value="Linkage group LG4"/>
</dbReference>
<feature type="region of interest" description="Disordered" evidence="3">
    <location>
        <begin position="279"/>
        <end position="324"/>
    </location>
</feature>
<dbReference type="PANTHER" id="PTHR31882:SF2">
    <property type="entry name" value="TNFAIP3-INTERACTING PROTEIN 3"/>
    <property type="match status" value="1"/>
</dbReference>
<dbReference type="Bgee" id="ENSLOCG00000009803">
    <property type="expression patterns" value="Expressed in pharyngeal gill and 11 other cell types or tissues"/>
</dbReference>
<name>W5MUC2_LEPOC</name>
<accession>W5MUC2</accession>
<dbReference type="AlphaFoldDB" id="W5MUC2"/>
<reference evidence="4" key="2">
    <citation type="submission" date="2025-08" db="UniProtKB">
        <authorList>
            <consortium name="Ensembl"/>
        </authorList>
    </citation>
    <scope>IDENTIFICATION</scope>
</reference>
<evidence type="ECO:0000313" key="4">
    <source>
        <dbReference type="Ensembl" id="ENSLOCP00000011981.1"/>
    </source>
</evidence>
<dbReference type="GO" id="GO:0005737">
    <property type="term" value="C:cytoplasm"/>
    <property type="evidence" value="ECO:0007669"/>
    <property type="project" value="UniProtKB-ARBA"/>
</dbReference>
<dbReference type="GeneTree" id="ENSGT00510000046908"/>
<reference evidence="5" key="1">
    <citation type="submission" date="2011-12" db="EMBL/GenBank/DDBJ databases">
        <title>The Draft Genome of Lepisosteus oculatus.</title>
        <authorList>
            <consortium name="The Broad Institute Genome Assembly &amp; Analysis Group"/>
            <consortium name="Computational R&amp;D Group"/>
            <consortium name="and Sequencing Platform"/>
            <person name="Di Palma F."/>
            <person name="Alfoldi J."/>
            <person name="Johnson J."/>
            <person name="Berlin A."/>
            <person name="Gnerre S."/>
            <person name="Jaffe D."/>
            <person name="MacCallum I."/>
            <person name="Young S."/>
            <person name="Walker B.J."/>
            <person name="Lander E.S."/>
            <person name="Lindblad-Toh K."/>
        </authorList>
    </citation>
    <scope>NUCLEOTIDE SEQUENCE [LARGE SCALE GENOMIC DNA]</scope>
</reference>
<dbReference type="InParanoid" id="W5MUC2"/>
<dbReference type="GO" id="GO:0071222">
    <property type="term" value="P:cellular response to lipopolysaccharide"/>
    <property type="evidence" value="ECO:0000318"/>
    <property type="project" value="GO_Central"/>
</dbReference>
<feature type="compositionally biased region" description="Polar residues" evidence="3">
    <location>
        <begin position="287"/>
        <end position="299"/>
    </location>
</feature>
<dbReference type="GO" id="GO:0006357">
    <property type="term" value="P:regulation of transcription by RNA polymerase II"/>
    <property type="evidence" value="ECO:0000318"/>
    <property type="project" value="GO_Central"/>
</dbReference>
<feature type="coiled-coil region" evidence="2">
    <location>
        <begin position="165"/>
        <end position="213"/>
    </location>
</feature>
<dbReference type="Gene3D" id="1.20.5.990">
    <property type="entry name" value="Nemo cc2-lz domain - 1d5 darpin complex"/>
    <property type="match status" value="1"/>
</dbReference>
<reference evidence="4" key="3">
    <citation type="submission" date="2025-09" db="UniProtKB">
        <authorList>
            <consortium name="Ensembl"/>
        </authorList>
    </citation>
    <scope>IDENTIFICATION</scope>
</reference>
<protein>
    <submittedName>
        <fullName evidence="4">TNFAIP3 interacting protein 3</fullName>
    </submittedName>
</protein>
<evidence type="ECO:0000256" key="2">
    <source>
        <dbReference type="SAM" id="Coils"/>
    </source>
</evidence>
<dbReference type="eggNOG" id="ENOG502QPYT">
    <property type="taxonomic scope" value="Eukaryota"/>
</dbReference>
<sequence length="324" mass="38253">EELKQQLRILQKQRQELLDVNKKWDEQYKLMKQHYSLKIMEMKERLTVCDKFITEVNAEQDKKQKDFDKKLVLAKEKIEKEQEKNTKLSAELCEIKQQSLNLKEQNATLTKRKDHQECEIQRLNKVLQKSVQNRHSYSNISISKFLPGLGNPARNIFGEETATQIEVLRHQAQIYENDFKEERRDRERLKERNEELEKRCKKLQSELQILKSQRMLGQTEKKSTGKNTAQQVKQFPLSTAKQWYPPPYCCSHWAAFPPHGTVCALPHCSNPSNLCHLQDRHGDRQQHPPNYQWYVSASDQLPPDVPQPRNLPNKEANGKTKTHY</sequence>
<organism evidence="4 5">
    <name type="scientific">Lepisosteus oculatus</name>
    <name type="common">Spotted gar</name>
    <dbReference type="NCBI Taxonomy" id="7918"/>
    <lineage>
        <taxon>Eukaryota</taxon>
        <taxon>Metazoa</taxon>
        <taxon>Chordata</taxon>
        <taxon>Craniata</taxon>
        <taxon>Vertebrata</taxon>
        <taxon>Euteleostomi</taxon>
        <taxon>Actinopterygii</taxon>
        <taxon>Neopterygii</taxon>
        <taxon>Holostei</taxon>
        <taxon>Semionotiformes</taxon>
        <taxon>Lepisosteidae</taxon>
        <taxon>Lepisosteus</taxon>
    </lineage>
</organism>
<dbReference type="EMBL" id="AHAT01001112">
    <property type="status" value="NOT_ANNOTATED_CDS"/>
    <property type="molecule type" value="Genomic_DNA"/>
</dbReference>
<dbReference type="GO" id="GO:0043122">
    <property type="term" value="P:regulation of canonical NF-kappaB signal transduction"/>
    <property type="evidence" value="ECO:0007669"/>
    <property type="project" value="UniProtKB-ARBA"/>
</dbReference>
<evidence type="ECO:0000313" key="5">
    <source>
        <dbReference type="Proteomes" id="UP000018468"/>
    </source>
</evidence>
<dbReference type="Ensembl" id="ENSLOCT00000012002.1">
    <property type="protein sequence ID" value="ENSLOCP00000011981.1"/>
    <property type="gene ID" value="ENSLOCG00000009803.1"/>
</dbReference>
<dbReference type="PANTHER" id="PTHR31882">
    <property type="entry name" value="TNFAIP3-INTERACTING PROTEIN COILED COIL FAMILY MEMBER"/>
    <property type="match status" value="1"/>
</dbReference>